<reference evidence="1" key="1">
    <citation type="journal article" date="2015" name="Int. J. Syst. Evol. Microbiol.">
        <title>Rhizobium alvei sp. nov., isolated from a freshwater river.</title>
        <authorList>
            <person name="Sheu S.Y."/>
            <person name="Huang H.W."/>
            <person name="Young C.C."/>
            <person name="Chen W.M."/>
        </authorList>
    </citation>
    <scope>NUCLEOTIDE SEQUENCE</scope>
    <source>
        <strain evidence="1">TNR-22</strain>
    </source>
</reference>
<reference evidence="1" key="2">
    <citation type="submission" date="2023-07" db="EMBL/GenBank/DDBJ databases">
        <authorList>
            <person name="Shen H."/>
        </authorList>
    </citation>
    <scope>NUCLEOTIDE SEQUENCE</scope>
    <source>
        <strain evidence="1">TNR-22</strain>
    </source>
</reference>
<dbReference type="Pfam" id="PF13692">
    <property type="entry name" value="Glyco_trans_1_4"/>
    <property type="match status" value="1"/>
</dbReference>
<dbReference type="EC" id="2.4.-.-" evidence="1"/>
<accession>A0ABT8YGJ1</accession>
<dbReference type="Gene3D" id="3.40.50.2000">
    <property type="entry name" value="Glycogen Phosphorylase B"/>
    <property type="match status" value="1"/>
</dbReference>
<dbReference type="GO" id="GO:0016757">
    <property type="term" value="F:glycosyltransferase activity"/>
    <property type="evidence" value="ECO:0007669"/>
    <property type="project" value="UniProtKB-KW"/>
</dbReference>
<keyword evidence="1" id="KW-0808">Transferase</keyword>
<comment type="caution">
    <text evidence="1">The sequence shown here is derived from an EMBL/GenBank/DDBJ whole genome shotgun (WGS) entry which is preliminary data.</text>
</comment>
<dbReference type="Proteomes" id="UP001174932">
    <property type="component" value="Unassembled WGS sequence"/>
</dbReference>
<keyword evidence="1" id="KW-0328">Glycosyltransferase</keyword>
<gene>
    <name evidence="1" type="ORF">Q4481_00710</name>
</gene>
<sequence length="404" mass="44624">MNILHVTAHLGGGVGKAHAALAAAMPLPYRQHYLLLEQPRDNRYAEAIEAAGHRVEIARELDQVAERCVDADIVQFEFWNHPRLLECLARTRFPEMRSLFWSHISGLFPPVIAPGLVAEADRFVLTTPASLELPQFRDLPQERRDRLAVISGAFGFAKPPRPPEAAPGNLCYLGTVDFIKMHPGIFAAIDALQHDEARLRLWGAYEPDGAVAQAAAAMRHPHRVMLEGMTGDPAHALSWARIFFYPLRPDHYGTGENALIEAMSLGLVPVVLANPAECAIVRQGQTGFIASSIEECSAIIDRLIDDPQLLQRVGQSAMDEIALSHAPVQAAKRFAALWEHLARLPKRAHAFTPAIGSRPIDWYRATRILPGETLVDEGEGDDRRSKGSLAHFRAAFPDPAEWDD</sequence>
<dbReference type="SUPFAM" id="SSF53756">
    <property type="entry name" value="UDP-Glycosyltransferase/glycogen phosphorylase"/>
    <property type="match status" value="1"/>
</dbReference>
<evidence type="ECO:0000313" key="1">
    <source>
        <dbReference type="EMBL" id="MDO6962453.1"/>
    </source>
</evidence>
<name>A0ABT8YGJ1_9HYPH</name>
<organism evidence="1 2">
    <name type="scientific">Rhizobium alvei</name>
    <dbReference type="NCBI Taxonomy" id="1132659"/>
    <lineage>
        <taxon>Bacteria</taxon>
        <taxon>Pseudomonadati</taxon>
        <taxon>Pseudomonadota</taxon>
        <taxon>Alphaproteobacteria</taxon>
        <taxon>Hyphomicrobiales</taxon>
        <taxon>Rhizobiaceae</taxon>
        <taxon>Rhizobium/Agrobacterium group</taxon>
        <taxon>Rhizobium</taxon>
    </lineage>
</organism>
<dbReference type="EMBL" id="JAUOZU010000001">
    <property type="protein sequence ID" value="MDO6962453.1"/>
    <property type="molecule type" value="Genomic_DNA"/>
</dbReference>
<protein>
    <submittedName>
        <fullName evidence="1">Glycosyltransferase</fullName>
        <ecNumber evidence="1">2.4.-.-</ecNumber>
    </submittedName>
</protein>
<keyword evidence="2" id="KW-1185">Reference proteome</keyword>
<evidence type="ECO:0000313" key="2">
    <source>
        <dbReference type="Proteomes" id="UP001174932"/>
    </source>
</evidence>
<proteinExistence type="predicted"/>
<dbReference type="RefSeq" id="WP_304374276.1">
    <property type="nucleotide sequence ID" value="NZ_JAUOZU010000001.1"/>
</dbReference>